<proteinExistence type="inferred from homology"/>
<comment type="similarity">
    <text evidence="2">Belongs to the DoxX family.</text>
</comment>
<keyword evidence="5" id="KW-0472">Membrane</keyword>
<keyword evidence="4" id="KW-1133">Transmembrane helix</keyword>
<gene>
    <name evidence="6" type="ORF">OFUS_LOCUS22828</name>
</gene>
<organism evidence="6 7">
    <name type="scientific">Owenia fusiformis</name>
    <name type="common">Polychaete worm</name>
    <dbReference type="NCBI Taxonomy" id="6347"/>
    <lineage>
        <taxon>Eukaryota</taxon>
        <taxon>Metazoa</taxon>
        <taxon>Spiralia</taxon>
        <taxon>Lophotrochozoa</taxon>
        <taxon>Annelida</taxon>
        <taxon>Polychaeta</taxon>
        <taxon>Sedentaria</taxon>
        <taxon>Canalipalpata</taxon>
        <taxon>Sabellida</taxon>
        <taxon>Oweniida</taxon>
        <taxon>Oweniidae</taxon>
        <taxon>Owenia</taxon>
    </lineage>
</organism>
<comment type="caution">
    <text evidence="6">The sequence shown here is derived from an EMBL/GenBank/DDBJ whole genome shotgun (WGS) entry which is preliminary data.</text>
</comment>
<keyword evidence="7" id="KW-1185">Reference proteome</keyword>
<protein>
    <submittedName>
        <fullName evidence="6">Uncharacterized protein</fullName>
    </submittedName>
</protein>
<dbReference type="Proteomes" id="UP000749559">
    <property type="component" value="Unassembled WGS sequence"/>
</dbReference>
<sequence>MATLAKYVEKAVAGAYLFLGGIKIVALTSISPVIRDTFTTQFRDFAQVFPLAKLGYIPETQCFLATIGFVETFLGLLLMFGDGGVKQLAAKGLMVIMLGAIWTLAHIDPPQLIVPISFLGGLIWIHNNAEKKDNKRL</sequence>
<evidence type="ECO:0000256" key="2">
    <source>
        <dbReference type="ARBA" id="ARBA00006679"/>
    </source>
</evidence>
<dbReference type="AlphaFoldDB" id="A0A8J1TCW2"/>
<evidence type="ECO:0000256" key="3">
    <source>
        <dbReference type="ARBA" id="ARBA00022692"/>
    </source>
</evidence>
<dbReference type="PANTHER" id="PTHR13163">
    <property type="entry name" value="SPINAL CORD EXPRESSION PROTEIN 4"/>
    <property type="match status" value="1"/>
</dbReference>
<evidence type="ECO:0000256" key="1">
    <source>
        <dbReference type="ARBA" id="ARBA00004141"/>
    </source>
</evidence>
<evidence type="ECO:0000256" key="4">
    <source>
        <dbReference type="ARBA" id="ARBA00022989"/>
    </source>
</evidence>
<comment type="subcellular location">
    <subcellularLocation>
        <location evidence="1">Membrane</location>
        <topology evidence="1">Multi-pass membrane protein</topology>
    </subcellularLocation>
</comment>
<reference evidence="6" key="1">
    <citation type="submission" date="2022-03" db="EMBL/GenBank/DDBJ databases">
        <authorList>
            <person name="Martin C."/>
        </authorList>
    </citation>
    <scope>NUCLEOTIDE SEQUENCE</scope>
</reference>
<evidence type="ECO:0000313" key="6">
    <source>
        <dbReference type="EMBL" id="CAH1798734.1"/>
    </source>
</evidence>
<dbReference type="EMBL" id="CAIIXF020000011">
    <property type="protein sequence ID" value="CAH1798734.1"/>
    <property type="molecule type" value="Genomic_DNA"/>
</dbReference>
<keyword evidence="3" id="KW-0812">Transmembrane</keyword>
<dbReference type="InterPro" id="IPR040399">
    <property type="entry name" value="TMEM35A/B"/>
</dbReference>
<accession>A0A8J1TCW2</accession>
<dbReference type="GO" id="GO:0016020">
    <property type="term" value="C:membrane"/>
    <property type="evidence" value="ECO:0007669"/>
    <property type="project" value="UniProtKB-SubCell"/>
</dbReference>
<name>A0A8J1TCW2_OWEFU</name>
<evidence type="ECO:0000256" key="5">
    <source>
        <dbReference type="ARBA" id="ARBA00023136"/>
    </source>
</evidence>
<dbReference type="OrthoDB" id="432685at2759"/>
<dbReference type="PANTHER" id="PTHR13163:SF2">
    <property type="entry name" value="TRANSMEMBRANE PROTEIN 35B"/>
    <property type="match status" value="1"/>
</dbReference>
<evidence type="ECO:0000313" key="7">
    <source>
        <dbReference type="Proteomes" id="UP000749559"/>
    </source>
</evidence>